<organism evidence="8 9">
    <name type="scientific">Mucor flavus</name>
    <dbReference type="NCBI Taxonomy" id="439312"/>
    <lineage>
        <taxon>Eukaryota</taxon>
        <taxon>Fungi</taxon>
        <taxon>Fungi incertae sedis</taxon>
        <taxon>Mucoromycota</taxon>
        <taxon>Mucoromycotina</taxon>
        <taxon>Mucoromycetes</taxon>
        <taxon>Mucorales</taxon>
        <taxon>Mucorineae</taxon>
        <taxon>Mucoraceae</taxon>
        <taxon>Mucor</taxon>
    </lineage>
</organism>
<keyword evidence="4" id="KW-0143">Chaperone</keyword>
<dbReference type="InterPro" id="IPR019098">
    <property type="entry name" value="Histone_chaperone_domain_CHZ"/>
</dbReference>
<evidence type="ECO:0000256" key="2">
    <source>
        <dbReference type="ARBA" id="ARBA00004123"/>
    </source>
</evidence>
<comment type="caution">
    <text evidence="8">The sequence shown here is derived from an EMBL/GenBank/DDBJ whole genome shotgun (WGS) entry which is preliminary data.</text>
</comment>
<reference evidence="8 9" key="1">
    <citation type="submission" date="2024-04" db="EMBL/GenBank/DDBJ databases">
        <title>genome sequences of Mucor flavus KT1a and Helicostylum pulchrum KT1b strains isolated from the surface of a dry-aged beef.</title>
        <authorList>
            <person name="Toyotome T."/>
            <person name="Hosono M."/>
            <person name="Torimaru M."/>
            <person name="Fukuda K."/>
            <person name="Mikami N."/>
        </authorList>
    </citation>
    <scope>NUCLEOTIDE SEQUENCE [LARGE SCALE GENOMIC DNA]</scope>
    <source>
        <strain evidence="8 9">KT1a</strain>
    </source>
</reference>
<feature type="compositionally biased region" description="Acidic residues" evidence="6">
    <location>
        <begin position="50"/>
        <end position="80"/>
    </location>
</feature>
<evidence type="ECO:0000256" key="5">
    <source>
        <dbReference type="ARBA" id="ARBA00023242"/>
    </source>
</evidence>
<feature type="compositionally biased region" description="Basic residues" evidence="6">
    <location>
        <begin position="32"/>
        <end position="45"/>
    </location>
</feature>
<name>A0ABP9YKL4_9FUNG</name>
<comment type="subcellular location">
    <subcellularLocation>
        <location evidence="2">Nucleus</location>
    </subcellularLocation>
</comment>
<gene>
    <name evidence="8" type="ORF">MFLAVUS_000759</name>
</gene>
<dbReference type="Proteomes" id="UP001473302">
    <property type="component" value="Unassembled WGS sequence"/>
</dbReference>
<evidence type="ECO:0000259" key="7">
    <source>
        <dbReference type="Pfam" id="PF09649"/>
    </source>
</evidence>
<proteinExistence type="inferred from homology"/>
<accession>A0ABP9YKL4</accession>
<evidence type="ECO:0000256" key="6">
    <source>
        <dbReference type="SAM" id="MobiDB-lite"/>
    </source>
</evidence>
<feature type="compositionally biased region" description="Basic residues" evidence="6">
    <location>
        <begin position="84"/>
        <end position="101"/>
    </location>
</feature>
<dbReference type="EMBL" id="BAABUK010000002">
    <property type="protein sequence ID" value="GAA5807398.1"/>
    <property type="molecule type" value="Genomic_DNA"/>
</dbReference>
<evidence type="ECO:0000256" key="4">
    <source>
        <dbReference type="ARBA" id="ARBA00023186"/>
    </source>
</evidence>
<dbReference type="Pfam" id="PF09649">
    <property type="entry name" value="CHZ"/>
    <property type="match status" value="1"/>
</dbReference>
<keyword evidence="9" id="KW-1185">Reference proteome</keyword>
<evidence type="ECO:0000313" key="9">
    <source>
        <dbReference type="Proteomes" id="UP001473302"/>
    </source>
</evidence>
<sequence>MSDRHSKLMALAGKRKQATQDPTSSDEEKLSSKKTKRNVKPKKYVSVKDSDDEDDDEEEEEDEDDEEVEEVESDLSDDDEAVVKQKRSVKPKSKKVKKAKKTQGSDDEGSDEGKDGISEDELQVLDTKLIIPGGRRTRGKKIDYKQFGADPEDEE</sequence>
<comment type="function">
    <text evidence="1">Forms a chaperone-bound H2A.Z-H2B complex that acts as a source for SWR1 complex-dependent H2A to H2A.Z histone replacement in chromatin.</text>
</comment>
<evidence type="ECO:0000256" key="1">
    <source>
        <dbReference type="ARBA" id="ARBA00002212"/>
    </source>
</evidence>
<feature type="domain" description="Histone chaperone" evidence="7">
    <location>
        <begin position="119"/>
        <end position="145"/>
    </location>
</feature>
<feature type="region of interest" description="Disordered" evidence="6">
    <location>
        <begin position="1"/>
        <end position="155"/>
    </location>
</feature>
<evidence type="ECO:0000313" key="8">
    <source>
        <dbReference type="EMBL" id="GAA5807398.1"/>
    </source>
</evidence>
<protein>
    <recommendedName>
        <fullName evidence="7">Histone chaperone domain-containing protein</fullName>
    </recommendedName>
</protein>
<keyword evidence="5" id="KW-0539">Nucleus</keyword>
<comment type="similarity">
    <text evidence="3">Belongs to the CHZ1 family.</text>
</comment>
<evidence type="ECO:0000256" key="3">
    <source>
        <dbReference type="ARBA" id="ARBA00008057"/>
    </source>
</evidence>